<dbReference type="CDD" id="cd00293">
    <property type="entry name" value="USP-like"/>
    <property type="match status" value="1"/>
</dbReference>
<dbReference type="InterPro" id="IPR006016">
    <property type="entry name" value="UspA"/>
</dbReference>
<dbReference type="Gene3D" id="3.40.50.620">
    <property type="entry name" value="HUPs"/>
    <property type="match status" value="2"/>
</dbReference>
<dbReference type="PANTHER" id="PTHR46268">
    <property type="entry name" value="STRESS RESPONSE PROTEIN NHAX"/>
    <property type="match status" value="1"/>
</dbReference>
<dbReference type="InterPro" id="IPR014729">
    <property type="entry name" value="Rossmann-like_a/b/a_fold"/>
</dbReference>
<name>A0ABQ2N6D8_9ACTN</name>
<evidence type="ECO:0000256" key="1">
    <source>
        <dbReference type="ARBA" id="ARBA00008791"/>
    </source>
</evidence>
<evidence type="ECO:0000313" key="4">
    <source>
        <dbReference type="EMBL" id="GGO86211.1"/>
    </source>
</evidence>
<dbReference type="PRINTS" id="PR01438">
    <property type="entry name" value="UNVRSLSTRESS"/>
</dbReference>
<dbReference type="PANTHER" id="PTHR46268:SF6">
    <property type="entry name" value="UNIVERSAL STRESS PROTEIN UP12"/>
    <property type="match status" value="1"/>
</dbReference>
<dbReference type="EMBL" id="BMNI01000001">
    <property type="protein sequence ID" value="GGO86211.1"/>
    <property type="molecule type" value="Genomic_DNA"/>
</dbReference>
<sequence>MTSIQPPDVRSAAGLAAHPGDPVPAVVVGVDGSASNHAAVAYAAELADRTGRPLRLTAVIDPTAGAVVRRPAAPRAPGFGEGFEALHAGRARATQDHPDLAVTETARSGSPAVELTEAAREEAVLVVGRRGLGATRRLLLGSTSLGAARRSSVPVVVVPDDAPRPARPDAPVVVAVHPGTSGRAELDYGFAQAQDTGAPVVVVRVSSGREVTPYDTCFGPVSDAQDAPLPALVAGYLERFPGVRVRTTQPTGSAAGQLLREAAGASLLVLGRHRHGPFGVSLGTVARTVLRQAPLPVAVVPSMGPPEAASR</sequence>
<keyword evidence="5" id="KW-1185">Reference proteome</keyword>
<feature type="domain" description="UspA" evidence="3">
    <location>
        <begin position="172"/>
        <end position="301"/>
    </location>
</feature>
<evidence type="ECO:0000313" key="5">
    <source>
        <dbReference type="Proteomes" id="UP000655410"/>
    </source>
</evidence>
<proteinExistence type="inferred from homology"/>
<dbReference type="RefSeq" id="WP_188782652.1">
    <property type="nucleotide sequence ID" value="NZ_BMNI01000001.1"/>
</dbReference>
<comment type="caution">
    <text evidence="4">The sequence shown here is derived from an EMBL/GenBank/DDBJ whole genome shotgun (WGS) entry which is preliminary data.</text>
</comment>
<organism evidence="4 5">
    <name type="scientific">Nocardioides phosphati</name>
    <dbReference type="NCBI Taxonomy" id="1867775"/>
    <lineage>
        <taxon>Bacteria</taxon>
        <taxon>Bacillati</taxon>
        <taxon>Actinomycetota</taxon>
        <taxon>Actinomycetes</taxon>
        <taxon>Propionibacteriales</taxon>
        <taxon>Nocardioidaceae</taxon>
        <taxon>Nocardioides</taxon>
    </lineage>
</organism>
<protein>
    <submittedName>
        <fullName evidence="4">Universal stress protein</fullName>
    </submittedName>
</protein>
<comment type="similarity">
    <text evidence="1">Belongs to the universal stress protein A family.</text>
</comment>
<dbReference type="InterPro" id="IPR006015">
    <property type="entry name" value="Universal_stress_UspA"/>
</dbReference>
<gene>
    <name evidence="4" type="ORF">GCM10011584_08010</name>
</gene>
<feature type="region of interest" description="Disordered" evidence="2">
    <location>
        <begin position="1"/>
        <end position="20"/>
    </location>
</feature>
<dbReference type="SUPFAM" id="SSF52402">
    <property type="entry name" value="Adenine nucleotide alpha hydrolases-like"/>
    <property type="match status" value="2"/>
</dbReference>
<feature type="domain" description="UspA" evidence="3">
    <location>
        <begin position="26"/>
        <end position="159"/>
    </location>
</feature>
<dbReference type="Proteomes" id="UP000655410">
    <property type="component" value="Unassembled WGS sequence"/>
</dbReference>
<dbReference type="Pfam" id="PF00582">
    <property type="entry name" value="Usp"/>
    <property type="match status" value="2"/>
</dbReference>
<evidence type="ECO:0000256" key="2">
    <source>
        <dbReference type="SAM" id="MobiDB-lite"/>
    </source>
</evidence>
<reference evidence="5" key="1">
    <citation type="journal article" date="2019" name="Int. J. Syst. Evol. Microbiol.">
        <title>The Global Catalogue of Microorganisms (GCM) 10K type strain sequencing project: providing services to taxonomists for standard genome sequencing and annotation.</title>
        <authorList>
            <consortium name="The Broad Institute Genomics Platform"/>
            <consortium name="The Broad Institute Genome Sequencing Center for Infectious Disease"/>
            <person name="Wu L."/>
            <person name="Ma J."/>
        </authorList>
    </citation>
    <scope>NUCLEOTIDE SEQUENCE [LARGE SCALE GENOMIC DNA]</scope>
    <source>
        <strain evidence="5">CGMCC 4.7371</strain>
    </source>
</reference>
<accession>A0ABQ2N6D8</accession>
<evidence type="ECO:0000259" key="3">
    <source>
        <dbReference type="Pfam" id="PF00582"/>
    </source>
</evidence>